<reference evidence="1 2" key="1">
    <citation type="submission" date="2013-06" db="EMBL/GenBank/DDBJ databases">
        <title>Draft genome sequence of Thauera terpenica.</title>
        <authorList>
            <person name="Liu B."/>
            <person name="Frostegard A.H."/>
            <person name="Shapleigh J.P."/>
        </authorList>
    </citation>
    <scope>NUCLEOTIDE SEQUENCE [LARGE SCALE GENOMIC DNA]</scope>
    <source>
        <strain evidence="1 2">58Eu</strain>
    </source>
</reference>
<sequence length="132" mass="14756">MKIDVSWELGRLLVHVADVATAIRLNSPYRSDYKDRDPREVGFDVLHLSDSLHCLDRLGRAIQSGDSKEIVTTCDALLSYYRMFTEGVQGRGTKGDPKASFERYKHLCHPQEAMAVFTDIRAKALALEGATA</sequence>
<name>T0AUS2_9RHOO</name>
<gene>
    <name evidence="1" type="ORF">M622_18555</name>
</gene>
<dbReference type="RefSeq" id="WP_021250526.1">
    <property type="nucleotide sequence ID" value="NZ_ATJV01000082.1"/>
</dbReference>
<evidence type="ECO:0000313" key="2">
    <source>
        <dbReference type="Proteomes" id="UP000015455"/>
    </source>
</evidence>
<protein>
    <submittedName>
        <fullName evidence="1">Uncharacterized protein</fullName>
    </submittedName>
</protein>
<dbReference type="PATRIC" id="fig|1348657.5.peg.3125"/>
<dbReference type="eggNOG" id="ENOG5033YPU">
    <property type="taxonomic scope" value="Bacteria"/>
</dbReference>
<accession>T0AUS2</accession>
<dbReference type="EMBL" id="ATJV01000082">
    <property type="protein sequence ID" value="EPZ14393.1"/>
    <property type="molecule type" value="Genomic_DNA"/>
</dbReference>
<proteinExistence type="predicted"/>
<comment type="caution">
    <text evidence="1">The sequence shown here is derived from an EMBL/GenBank/DDBJ whole genome shotgun (WGS) entry which is preliminary data.</text>
</comment>
<keyword evidence="2" id="KW-1185">Reference proteome</keyword>
<dbReference type="AlphaFoldDB" id="T0AUS2"/>
<organism evidence="1 2">
    <name type="scientific">Thauera terpenica 58Eu</name>
    <dbReference type="NCBI Taxonomy" id="1348657"/>
    <lineage>
        <taxon>Bacteria</taxon>
        <taxon>Pseudomonadati</taxon>
        <taxon>Pseudomonadota</taxon>
        <taxon>Betaproteobacteria</taxon>
        <taxon>Rhodocyclales</taxon>
        <taxon>Zoogloeaceae</taxon>
        <taxon>Thauera</taxon>
    </lineage>
</organism>
<evidence type="ECO:0000313" key="1">
    <source>
        <dbReference type="EMBL" id="EPZ14393.1"/>
    </source>
</evidence>
<dbReference type="STRING" id="1348657.M622_18555"/>
<dbReference type="Proteomes" id="UP000015455">
    <property type="component" value="Unassembled WGS sequence"/>
</dbReference>